<proteinExistence type="predicted"/>
<sequence>MSHWASGVTVVTTAGPTGRPHGFTASSFTVVSLDPPTVLVCLDRAADCAPAFTAAEWLAVHILGAGQRDMAGRFARKSPDKFAGLATEPGRSGTPLLPDAVATLECRTVRRLPVGDHLVLFAEVHDARTAGEEEPAGDRPLLYHRRAFHALGHGG</sequence>
<dbReference type="InterPro" id="IPR012349">
    <property type="entry name" value="Split_barrel_FMN-bd"/>
</dbReference>
<organism evidence="3 4">
    <name type="scientific">Streptomyces bangladeshensis</name>
    <dbReference type="NCBI Taxonomy" id="295352"/>
    <lineage>
        <taxon>Bacteria</taxon>
        <taxon>Bacillati</taxon>
        <taxon>Actinomycetota</taxon>
        <taxon>Actinomycetes</taxon>
        <taxon>Kitasatosporales</taxon>
        <taxon>Streptomycetaceae</taxon>
        <taxon>Streptomyces</taxon>
    </lineage>
</organism>
<evidence type="ECO:0000259" key="2">
    <source>
        <dbReference type="SMART" id="SM00903"/>
    </source>
</evidence>
<gene>
    <name evidence="3" type="ORF">GCM10009787_45960</name>
</gene>
<dbReference type="Proteomes" id="UP001501391">
    <property type="component" value="Unassembled WGS sequence"/>
</dbReference>
<dbReference type="Pfam" id="PF01613">
    <property type="entry name" value="Flavin_Reduct"/>
    <property type="match status" value="1"/>
</dbReference>
<comment type="caution">
    <text evidence="3">The sequence shown here is derived from an EMBL/GenBank/DDBJ whole genome shotgun (WGS) entry which is preliminary data.</text>
</comment>
<dbReference type="InterPro" id="IPR050268">
    <property type="entry name" value="NADH-dep_flavin_reductase"/>
</dbReference>
<feature type="domain" description="Flavin reductase like" evidence="2">
    <location>
        <begin position="1"/>
        <end position="150"/>
    </location>
</feature>
<dbReference type="EMBL" id="BAAAOQ010000015">
    <property type="protein sequence ID" value="GAA2199357.1"/>
    <property type="molecule type" value="Genomic_DNA"/>
</dbReference>
<evidence type="ECO:0000313" key="4">
    <source>
        <dbReference type="Proteomes" id="UP001501391"/>
    </source>
</evidence>
<evidence type="ECO:0000313" key="3">
    <source>
        <dbReference type="EMBL" id="GAA2199357.1"/>
    </source>
</evidence>
<protein>
    <recommendedName>
        <fullName evidence="2">Flavin reductase like domain-containing protein</fullName>
    </recommendedName>
</protein>
<dbReference type="SUPFAM" id="SSF50475">
    <property type="entry name" value="FMN-binding split barrel"/>
    <property type="match status" value="1"/>
</dbReference>
<dbReference type="SMART" id="SM00903">
    <property type="entry name" value="Flavin_Reduct"/>
    <property type="match status" value="1"/>
</dbReference>
<keyword evidence="4" id="KW-1185">Reference proteome</keyword>
<name>A0ABN3BT32_9ACTN</name>
<reference evidence="3 4" key="1">
    <citation type="journal article" date="2019" name="Int. J. Syst. Evol. Microbiol.">
        <title>The Global Catalogue of Microorganisms (GCM) 10K type strain sequencing project: providing services to taxonomists for standard genome sequencing and annotation.</title>
        <authorList>
            <consortium name="The Broad Institute Genomics Platform"/>
            <consortium name="The Broad Institute Genome Sequencing Center for Infectious Disease"/>
            <person name="Wu L."/>
            <person name="Ma J."/>
        </authorList>
    </citation>
    <scope>NUCLEOTIDE SEQUENCE [LARGE SCALE GENOMIC DNA]</scope>
    <source>
        <strain evidence="3 4">JCM 14924</strain>
    </source>
</reference>
<dbReference type="PANTHER" id="PTHR30466:SF1">
    <property type="entry name" value="FMN REDUCTASE (NADH) RUTF"/>
    <property type="match status" value="1"/>
</dbReference>
<accession>A0ABN3BT32</accession>
<keyword evidence="1" id="KW-0560">Oxidoreductase</keyword>
<dbReference type="InterPro" id="IPR002563">
    <property type="entry name" value="Flavin_Rdtase-like_dom"/>
</dbReference>
<dbReference type="PANTHER" id="PTHR30466">
    <property type="entry name" value="FLAVIN REDUCTASE"/>
    <property type="match status" value="1"/>
</dbReference>
<dbReference type="Gene3D" id="2.30.110.10">
    <property type="entry name" value="Electron Transport, Fmn-binding Protein, Chain A"/>
    <property type="match status" value="1"/>
</dbReference>
<evidence type="ECO:0000256" key="1">
    <source>
        <dbReference type="ARBA" id="ARBA00023002"/>
    </source>
</evidence>